<keyword evidence="1" id="KW-1133">Transmembrane helix</keyword>
<keyword evidence="3" id="KW-1185">Reference proteome</keyword>
<name>A0A2S9Y1W1_9BACT</name>
<feature type="transmembrane region" description="Helical" evidence="1">
    <location>
        <begin position="146"/>
        <end position="167"/>
    </location>
</feature>
<dbReference type="Pfam" id="PF16357">
    <property type="entry name" value="PepSY_TM_like_2"/>
    <property type="match status" value="1"/>
</dbReference>
<protein>
    <recommendedName>
        <fullName evidence="4">PepSY-associated TM helix</fullName>
    </recommendedName>
</protein>
<gene>
    <name evidence="2" type="ORF">ENSA5_29120</name>
</gene>
<keyword evidence="1" id="KW-0812">Transmembrane</keyword>
<reference evidence="2 3" key="1">
    <citation type="submission" date="2018-03" db="EMBL/GenBank/DDBJ databases">
        <title>Draft Genome Sequences of the Obligatory Marine Myxobacteria Enhygromyxa salina SWB005.</title>
        <authorList>
            <person name="Poehlein A."/>
            <person name="Moghaddam J.A."/>
            <person name="Harms H."/>
            <person name="Alanjari M."/>
            <person name="Koenig G.M."/>
            <person name="Daniel R."/>
            <person name="Schaeberle T.F."/>
        </authorList>
    </citation>
    <scope>NUCLEOTIDE SEQUENCE [LARGE SCALE GENOMIC DNA]</scope>
    <source>
        <strain evidence="2 3">SWB005</strain>
    </source>
</reference>
<proteinExistence type="predicted"/>
<dbReference type="Proteomes" id="UP000237968">
    <property type="component" value="Unassembled WGS sequence"/>
</dbReference>
<feature type="transmembrane region" description="Helical" evidence="1">
    <location>
        <begin position="31"/>
        <end position="52"/>
    </location>
</feature>
<dbReference type="InterPro" id="IPR032307">
    <property type="entry name" value="PepSY_TM-like_2"/>
</dbReference>
<accession>A0A2S9Y1W1</accession>
<dbReference type="AlphaFoldDB" id="A0A2S9Y1W1"/>
<dbReference type="PANTHER" id="PTHR40115:SF1">
    <property type="entry name" value="INNER MEMBRANE PROTEIN WITH PEPSY TM HELIX"/>
    <property type="match status" value="1"/>
</dbReference>
<evidence type="ECO:0000256" key="1">
    <source>
        <dbReference type="SAM" id="Phobius"/>
    </source>
</evidence>
<evidence type="ECO:0000313" key="3">
    <source>
        <dbReference type="Proteomes" id="UP000237968"/>
    </source>
</evidence>
<dbReference type="OrthoDB" id="9787788at2"/>
<dbReference type="EMBL" id="PVNK01000142">
    <property type="protein sequence ID" value="PRP99066.1"/>
    <property type="molecule type" value="Genomic_DNA"/>
</dbReference>
<keyword evidence="1" id="KW-0472">Membrane</keyword>
<sequence>MTDPDPGEHPRARERKPRRWRPQLRALHRDFGYLVVGLTFVYAVSGLAVNHIEDWDPNYTQFERTHELAAPLAEDEQEAARAVLDQLGIDEQPSDVFLYDQELEIQLEDRSLYVNGEAMTILDRGQDERRLLRLANWLHLNRGKKAWTVVADGYAVLLLFLATSGMLMLPGKKGMAGRGWVLVLAGVAIPVGYVLLSGGP</sequence>
<evidence type="ECO:0008006" key="4">
    <source>
        <dbReference type="Google" id="ProtNLM"/>
    </source>
</evidence>
<feature type="transmembrane region" description="Helical" evidence="1">
    <location>
        <begin position="179"/>
        <end position="196"/>
    </location>
</feature>
<dbReference type="PANTHER" id="PTHR40115">
    <property type="entry name" value="INNER MEMBRANE PROTEIN WITH PEPSY TM HELIX"/>
    <property type="match status" value="1"/>
</dbReference>
<evidence type="ECO:0000313" key="2">
    <source>
        <dbReference type="EMBL" id="PRP99066.1"/>
    </source>
</evidence>
<comment type="caution">
    <text evidence="2">The sequence shown here is derived from an EMBL/GenBank/DDBJ whole genome shotgun (WGS) entry which is preliminary data.</text>
</comment>
<dbReference type="RefSeq" id="WP_106392293.1">
    <property type="nucleotide sequence ID" value="NZ_PVNK01000142.1"/>
</dbReference>
<organism evidence="2 3">
    <name type="scientific">Enhygromyxa salina</name>
    <dbReference type="NCBI Taxonomy" id="215803"/>
    <lineage>
        <taxon>Bacteria</taxon>
        <taxon>Pseudomonadati</taxon>
        <taxon>Myxococcota</taxon>
        <taxon>Polyangia</taxon>
        <taxon>Nannocystales</taxon>
        <taxon>Nannocystaceae</taxon>
        <taxon>Enhygromyxa</taxon>
    </lineage>
</organism>